<keyword evidence="4" id="KW-0808">Transferase</keyword>
<dbReference type="PANTHER" id="PTHR11214">
    <property type="entry name" value="BETA-1,3-N-ACETYLGLUCOSAMINYLTRANSFERASE"/>
    <property type="match status" value="1"/>
</dbReference>
<evidence type="ECO:0000313" key="13">
    <source>
        <dbReference type="Proteomes" id="UP001347796"/>
    </source>
</evidence>
<evidence type="ECO:0000256" key="7">
    <source>
        <dbReference type="ARBA" id="ARBA00022989"/>
    </source>
</evidence>
<dbReference type="InterPro" id="IPR002659">
    <property type="entry name" value="Glyco_trans_31"/>
</dbReference>
<dbReference type="Pfam" id="PF01762">
    <property type="entry name" value="Galactosyl_T"/>
    <property type="match status" value="1"/>
</dbReference>
<keyword evidence="8 11" id="KW-0333">Golgi apparatus</keyword>
<evidence type="ECO:0000256" key="4">
    <source>
        <dbReference type="ARBA" id="ARBA00022679"/>
    </source>
</evidence>
<evidence type="ECO:0000313" key="12">
    <source>
        <dbReference type="EMBL" id="KAK6187881.1"/>
    </source>
</evidence>
<dbReference type="GO" id="GO:0000139">
    <property type="term" value="C:Golgi membrane"/>
    <property type="evidence" value="ECO:0007669"/>
    <property type="project" value="UniProtKB-SubCell"/>
</dbReference>
<keyword evidence="3 11" id="KW-0328">Glycosyltransferase</keyword>
<organism evidence="12 13">
    <name type="scientific">Patella caerulea</name>
    <name type="common">Rayed Mediterranean limpet</name>
    <dbReference type="NCBI Taxonomy" id="87958"/>
    <lineage>
        <taxon>Eukaryota</taxon>
        <taxon>Metazoa</taxon>
        <taxon>Spiralia</taxon>
        <taxon>Lophotrochozoa</taxon>
        <taxon>Mollusca</taxon>
        <taxon>Gastropoda</taxon>
        <taxon>Patellogastropoda</taxon>
        <taxon>Patelloidea</taxon>
        <taxon>Patellidae</taxon>
        <taxon>Patella</taxon>
    </lineage>
</organism>
<dbReference type="Gene3D" id="3.90.550.50">
    <property type="match status" value="1"/>
</dbReference>
<dbReference type="AlphaFoldDB" id="A0AAN8K292"/>
<dbReference type="FunFam" id="3.90.550.50:FF:000001">
    <property type="entry name" value="Hexosyltransferase"/>
    <property type="match status" value="1"/>
</dbReference>
<evidence type="ECO:0000256" key="2">
    <source>
        <dbReference type="ARBA" id="ARBA00008661"/>
    </source>
</evidence>
<reference evidence="12 13" key="1">
    <citation type="submission" date="2024-01" db="EMBL/GenBank/DDBJ databases">
        <title>The genome of the rayed Mediterranean limpet Patella caerulea (Linnaeus, 1758).</title>
        <authorList>
            <person name="Anh-Thu Weber A."/>
            <person name="Halstead-Nussloch G."/>
        </authorList>
    </citation>
    <scope>NUCLEOTIDE SEQUENCE [LARGE SCALE GENOMIC DNA]</scope>
    <source>
        <strain evidence="12">AATW-2023a</strain>
        <tissue evidence="12">Whole specimen</tissue>
    </source>
</reference>
<dbReference type="EMBL" id="JAZGQO010000004">
    <property type="protein sequence ID" value="KAK6187881.1"/>
    <property type="molecule type" value="Genomic_DNA"/>
</dbReference>
<dbReference type="GO" id="GO:0006493">
    <property type="term" value="P:protein O-linked glycosylation"/>
    <property type="evidence" value="ECO:0007669"/>
    <property type="project" value="TreeGrafter"/>
</dbReference>
<dbReference type="Proteomes" id="UP001347796">
    <property type="component" value="Unassembled WGS sequence"/>
</dbReference>
<evidence type="ECO:0000256" key="3">
    <source>
        <dbReference type="ARBA" id="ARBA00022676"/>
    </source>
</evidence>
<keyword evidence="6 11" id="KW-0735">Signal-anchor</keyword>
<evidence type="ECO:0000256" key="11">
    <source>
        <dbReference type="RuleBase" id="RU363063"/>
    </source>
</evidence>
<evidence type="ECO:0000256" key="5">
    <source>
        <dbReference type="ARBA" id="ARBA00022692"/>
    </source>
</evidence>
<gene>
    <name evidence="12" type="ORF">SNE40_005811</name>
</gene>
<evidence type="ECO:0000256" key="10">
    <source>
        <dbReference type="ARBA" id="ARBA00023180"/>
    </source>
</evidence>
<protein>
    <recommendedName>
        <fullName evidence="11">Hexosyltransferase</fullName>
        <ecNumber evidence="11">2.4.1.-</ecNumber>
    </recommendedName>
</protein>
<proteinExistence type="inferred from homology"/>
<sequence>MVKCRRKVCLSVVKIGFIFYIFVFLLQFTKNYYRPPNGGVIDDVRINDGVNVRGYHYSRLQTSGINKLKPEINSRSTISAPSDVHFKKFLAPALLIVVCSHPSHVQHRLTIRNTWGYNLSEEVGVIFVVGRDKKGAWGSVVDRENVLHQDLIQVNTVEDYRNLTRKMIAGLNVIINDFSSTQYVLKTDDDAFINVPYVLEEITNNRDFLTGSHIMGALCINATVIRDPRDVWSVPLKTFPNKTFPPYLAGGAYLFRTATLTKLLKFVDHASPYLHLEDVYITGVLAQAAGIKHISHPGFSFWNSKKASACDIVNRRRISSVNMSDKQIKILYKQIHKFYVKGC</sequence>
<evidence type="ECO:0000256" key="1">
    <source>
        <dbReference type="ARBA" id="ARBA00004323"/>
    </source>
</evidence>
<dbReference type="GO" id="GO:0016758">
    <property type="term" value="F:hexosyltransferase activity"/>
    <property type="evidence" value="ECO:0007669"/>
    <property type="project" value="InterPro"/>
</dbReference>
<comment type="similarity">
    <text evidence="2 11">Belongs to the glycosyltransferase 31 family.</text>
</comment>
<evidence type="ECO:0000256" key="6">
    <source>
        <dbReference type="ARBA" id="ARBA00022968"/>
    </source>
</evidence>
<keyword evidence="7 11" id="KW-1133">Transmembrane helix</keyword>
<dbReference type="PANTHER" id="PTHR11214:SF378">
    <property type="entry name" value="BETA-1,3-GALACTOSYLTRANSFERASE 4"/>
    <property type="match status" value="1"/>
</dbReference>
<feature type="transmembrane region" description="Helical" evidence="11">
    <location>
        <begin position="12"/>
        <end position="29"/>
    </location>
</feature>
<keyword evidence="13" id="KW-1185">Reference proteome</keyword>
<keyword evidence="10" id="KW-0325">Glycoprotein</keyword>
<dbReference type="EC" id="2.4.1.-" evidence="11"/>
<comment type="subcellular location">
    <subcellularLocation>
        <location evidence="1 11">Golgi apparatus membrane</location>
        <topology evidence="1 11">Single-pass type II membrane protein</topology>
    </subcellularLocation>
</comment>
<name>A0AAN8K292_PATCE</name>
<comment type="caution">
    <text evidence="12">The sequence shown here is derived from an EMBL/GenBank/DDBJ whole genome shotgun (WGS) entry which is preliminary data.</text>
</comment>
<keyword evidence="5 11" id="KW-0812">Transmembrane</keyword>
<accession>A0AAN8K292</accession>
<evidence type="ECO:0000256" key="8">
    <source>
        <dbReference type="ARBA" id="ARBA00023034"/>
    </source>
</evidence>
<evidence type="ECO:0000256" key="9">
    <source>
        <dbReference type="ARBA" id="ARBA00023136"/>
    </source>
</evidence>
<keyword evidence="9 11" id="KW-0472">Membrane</keyword>